<accession>A0A8X8YYQ1</accession>
<evidence type="ECO:0000256" key="1">
    <source>
        <dbReference type="SAM" id="MobiDB-lite"/>
    </source>
</evidence>
<feature type="region of interest" description="Disordered" evidence="1">
    <location>
        <begin position="341"/>
        <end position="379"/>
    </location>
</feature>
<dbReference type="EMBL" id="PNBA02000022">
    <property type="protein sequence ID" value="KAG6385586.1"/>
    <property type="molecule type" value="Genomic_DNA"/>
</dbReference>
<dbReference type="InterPro" id="IPR045881">
    <property type="entry name" value="MNM1-like"/>
</dbReference>
<dbReference type="AlphaFoldDB" id="A0A8X8YYQ1"/>
<keyword evidence="3" id="KW-1185">Reference proteome</keyword>
<protein>
    <submittedName>
        <fullName evidence="2">Uncharacterized protein</fullName>
    </submittedName>
</protein>
<dbReference type="PANTHER" id="PTHR34682:SF1">
    <property type="entry name" value="PROTEIN METABOLIC NETWORK MODULATOR 1"/>
    <property type="match status" value="1"/>
</dbReference>
<feature type="region of interest" description="Disordered" evidence="1">
    <location>
        <begin position="1"/>
        <end position="52"/>
    </location>
</feature>
<feature type="region of interest" description="Disordered" evidence="1">
    <location>
        <begin position="235"/>
        <end position="328"/>
    </location>
</feature>
<feature type="compositionally biased region" description="Polar residues" evidence="1">
    <location>
        <begin position="1"/>
        <end position="13"/>
    </location>
</feature>
<dbReference type="PANTHER" id="PTHR34682">
    <property type="entry name" value="AT HOOK MOTIF-CONTAINING PROTEIN"/>
    <property type="match status" value="1"/>
</dbReference>
<evidence type="ECO:0000313" key="2">
    <source>
        <dbReference type="EMBL" id="KAG6385586.1"/>
    </source>
</evidence>
<feature type="region of interest" description="Disordered" evidence="1">
    <location>
        <begin position="141"/>
        <end position="162"/>
    </location>
</feature>
<sequence>MNQYNQGESSSGLSILPLKRRRGRPRKDPSLKRAQAAHAPPGYEGAKEYHPQRADRADGVNSMVGQAVSGVVEATFDAGYLLTVQIGNSTTKLRGVVFKPGNYVPVTAENDVAPHLQMIRRNDVQLPAENRGWSRRQKLAIQPGALGPSKRKSGTPVAAPSVPTVGARGTVVPVVLQPSSFQNGLPTSNKMPSDASRTSHVLSFGDKDVHMAEPLSILPPDKSIPVSQLFLGAQPHTSHQISQGTEKNDNNPFNEGGTSEVRLGEKENPTESTENDISGSSESSDTQTDSGKEATKSPAEDAGIVSKQDTQPFSTESVQSASITKPFFNYGTGRMTELLQAVQENMKDTRTQIAEHPPSSSNCDARAENDTKLEGSAAP</sequence>
<feature type="compositionally biased region" description="Polar residues" evidence="1">
    <location>
        <begin position="235"/>
        <end position="257"/>
    </location>
</feature>
<name>A0A8X8YYQ1_SALSN</name>
<dbReference type="Proteomes" id="UP000298416">
    <property type="component" value="Unassembled WGS sequence"/>
</dbReference>
<gene>
    <name evidence="2" type="ORF">SASPL_154422</name>
</gene>
<dbReference type="OrthoDB" id="1910926at2759"/>
<feature type="compositionally biased region" description="Basic and acidic residues" evidence="1">
    <location>
        <begin position="290"/>
        <end position="299"/>
    </location>
</feature>
<proteinExistence type="predicted"/>
<reference evidence="2" key="2">
    <citation type="submission" date="2020-08" db="EMBL/GenBank/DDBJ databases">
        <title>Plant Genome Project.</title>
        <authorList>
            <person name="Zhang R.-G."/>
        </authorList>
    </citation>
    <scope>NUCLEOTIDE SEQUENCE</scope>
    <source>
        <strain evidence="2">Huo1</strain>
        <tissue evidence="2">Leaf</tissue>
    </source>
</reference>
<evidence type="ECO:0000313" key="3">
    <source>
        <dbReference type="Proteomes" id="UP000298416"/>
    </source>
</evidence>
<reference evidence="2" key="1">
    <citation type="submission" date="2018-01" db="EMBL/GenBank/DDBJ databases">
        <authorList>
            <person name="Mao J.F."/>
        </authorList>
    </citation>
    <scope>NUCLEOTIDE SEQUENCE</scope>
    <source>
        <strain evidence="2">Huo1</strain>
        <tissue evidence="2">Leaf</tissue>
    </source>
</reference>
<feature type="compositionally biased region" description="Polar residues" evidence="1">
    <location>
        <begin position="270"/>
        <end position="289"/>
    </location>
</feature>
<organism evidence="2">
    <name type="scientific">Salvia splendens</name>
    <name type="common">Scarlet sage</name>
    <dbReference type="NCBI Taxonomy" id="180675"/>
    <lineage>
        <taxon>Eukaryota</taxon>
        <taxon>Viridiplantae</taxon>
        <taxon>Streptophyta</taxon>
        <taxon>Embryophyta</taxon>
        <taxon>Tracheophyta</taxon>
        <taxon>Spermatophyta</taxon>
        <taxon>Magnoliopsida</taxon>
        <taxon>eudicotyledons</taxon>
        <taxon>Gunneridae</taxon>
        <taxon>Pentapetalae</taxon>
        <taxon>asterids</taxon>
        <taxon>lamiids</taxon>
        <taxon>Lamiales</taxon>
        <taxon>Lamiaceae</taxon>
        <taxon>Nepetoideae</taxon>
        <taxon>Mentheae</taxon>
        <taxon>Salviinae</taxon>
        <taxon>Salvia</taxon>
        <taxon>Salvia subgen. Calosphace</taxon>
        <taxon>core Calosphace</taxon>
    </lineage>
</organism>
<feature type="compositionally biased region" description="Polar residues" evidence="1">
    <location>
        <begin position="307"/>
        <end position="323"/>
    </location>
</feature>
<comment type="caution">
    <text evidence="2">The sequence shown here is derived from an EMBL/GenBank/DDBJ whole genome shotgun (WGS) entry which is preliminary data.</text>
</comment>